<dbReference type="GO" id="GO:0006979">
    <property type="term" value="P:response to oxidative stress"/>
    <property type="evidence" value="ECO:0007669"/>
    <property type="project" value="InterPro"/>
</dbReference>
<dbReference type="SUPFAM" id="SSF51126">
    <property type="entry name" value="Pectin lyase-like"/>
    <property type="match status" value="1"/>
</dbReference>
<evidence type="ECO:0000256" key="3">
    <source>
        <dbReference type="ARBA" id="ARBA00001970"/>
    </source>
</evidence>
<proteinExistence type="predicted"/>
<dbReference type="UniPathway" id="UPA00545">
    <property type="reaction ID" value="UER00823"/>
</dbReference>
<organism evidence="13">
    <name type="scientific">Vitis vinifera</name>
    <name type="common">Grape</name>
    <dbReference type="NCBI Taxonomy" id="29760"/>
    <lineage>
        <taxon>Eukaryota</taxon>
        <taxon>Viridiplantae</taxon>
        <taxon>Streptophyta</taxon>
        <taxon>Embryophyta</taxon>
        <taxon>Tracheophyta</taxon>
        <taxon>Spermatophyta</taxon>
        <taxon>Magnoliopsida</taxon>
        <taxon>eudicotyledons</taxon>
        <taxon>Gunneridae</taxon>
        <taxon>Pentapetalae</taxon>
        <taxon>rosids</taxon>
        <taxon>Vitales</taxon>
        <taxon>Vitaceae</taxon>
        <taxon>Viteae</taxon>
        <taxon>Vitis</taxon>
    </lineage>
</organism>
<dbReference type="PROSITE" id="PS50873">
    <property type="entry name" value="PEROXIDASE_4"/>
    <property type="match status" value="1"/>
</dbReference>
<dbReference type="GO" id="GO:0045490">
    <property type="term" value="P:pectin catabolic process"/>
    <property type="evidence" value="ECO:0007669"/>
    <property type="project" value="UniProtKB-UniPathway"/>
</dbReference>
<sequence length="192" mass="21653">MPDQTLDKPVRWQDVKFTILDHDTILYTIFNITNNCRSYILLGCVIESITTTSGAIASHRMESPNDGTRFSFVNCTIIGTGKIYLRRAWGEYSTAVYSNYRIVDMITPSGWSDWNKPEGRRYYQNLVAGKGLFTSDEALFSDPSSQPIVTDFANNPGEFNGAFITVMRRLGRVCVKTGDQGEIRKDCTTFNS</sequence>
<reference evidence="13" key="1">
    <citation type="journal article" date="2007" name="PLoS ONE">
        <title>The first genome sequence of an elite grapevine cultivar (Pinot noir Vitis vinifera L.): coping with a highly heterozygous genome.</title>
        <authorList>
            <person name="Velasco R."/>
            <person name="Zharkikh A."/>
            <person name="Troggio M."/>
            <person name="Cartwright D.A."/>
            <person name="Cestaro A."/>
            <person name="Pruss D."/>
            <person name="Pindo M."/>
            <person name="FitzGerald L.M."/>
            <person name="Vezzulli S."/>
            <person name="Reid J."/>
            <person name="Malacarne G."/>
            <person name="Iliev D."/>
            <person name="Coppola G."/>
            <person name="Wardell B."/>
            <person name="Micheletti D."/>
            <person name="Macalma T."/>
            <person name="Facci M."/>
            <person name="Mitchell J.T."/>
            <person name="Perazzolli M."/>
            <person name="Eldredge G."/>
            <person name="Gatto P."/>
            <person name="Oyzerski R."/>
            <person name="Moretto M."/>
            <person name="Gutin N."/>
            <person name="Stefanini M."/>
            <person name="Chen Y."/>
            <person name="Segala C."/>
            <person name="Davenport C."/>
            <person name="Dematte L."/>
            <person name="Mraz A."/>
            <person name="Battilana J."/>
            <person name="Stormo K."/>
            <person name="Costa F."/>
            <person name="Tao Q."/>
            <person name="Si-Ammour A."/>
            <person name="Harkins T."/>
            <person name="Lackey A."/>
            <person name="Perbost C."/>
            <person name="Taillon B."/>
            <person name="Stella A."/>
            <person name="Solovyev V."/>
            <person name="Fawcett J.A."/>
            <person name="Sterck L."/>
            <person name="Vandepoele K."/>
            <person name="Grando S.M."/>
            <person name="Toppo S."/>
            <person name="Moser C."/>
            <person name="Lanchbury J."/>
            <person name="Bogden R."/>
            <person name="Skolnick M."/>
            <person name="Sgaramella V."/>
            <person name="Bhatnagar S.K."/>
            <person name="Fontana P."/>
            <person name="Gutin A."/>
            <person name="Van de Peer Y."/>
            <person name="Salamini F."/>
            <person name="Viola R."/>
        </authorList>
    </citation>
    <scope>NUCLEOTIDE SEQUENCE</scope>
</reference>
<dbReference type="Gene3D" id="1.10.520.10">
    <property type="match status" value="1"/>
</dbReference>
<dbReference type="InterPro" id="IPR002016">
    <property type="entry name" value="Haem_peroxidase"/>
</dbReference>
<keyword evidence="6" id="KW-0575">Peroxidase</keyword>
<dbReference type="GO" id="GO:0140825">
    <property type="term" value="F:lactoperoxidase activity"/>
    <property type="evidence" value="ECO:0007669"/>
    <property type="project" value="UniProtKB-EC"/>
</dbReference>
<dbReference type="EMBL" id="AM462244">
    <property type="protein sequence ID" value="CAN70255.1"/>
    <property type="molecule type" value="Genomic_DNA"/>
</dbReference>
<dbReference type="SUPFAM" id="SSF48113">
    <property type="entry name" value="Heme-dependent peroxidases"/>
    <property type="match status" value="1"/>
</dbReference>
<keyword evidence="7" id="KW-0349">Heme</keyword>
<keyword evidence="9" id="KW-0378">Hydrolase</keyword>
<protein>
    <recommendedName>
        <fullName evidence="5">peroxidase</fullName>
        <ecNumber evidence="5">1.11.1.7</ecNumber>
    </recommendedName>
</protein>
<comment type="pathway">
    <text evidence="4">Glycan metabolism; pectin degradation; 2-dehydro-3-deoxy-D-gluconate from pectin: step 1/5.</text>
</comment>
<comment type="catalytic activity">
    <reaction evidence="1">
        <text>2 a phenolic donor + H2O2 = 2 a phenolic radical donor + 2 H2O</text>
        <dbReference type="Rhea" id="RHEA:56136"/>
        <dbReference type="ChEBI" id="CHEBI:15377"/>
        <dbReference type="ChEBI" id="CHEBI:16240"/>
        <dbReference type="ChEBI" id="CHEBI:139520"/>
        <dbReference type="ChEBI" id="CHEBI:139521"/>
        <dbReference type="EC" id="1.11.1.7"/>
    </reaction>
</comment>
<dbReference type="EC" id="1.11.1.7" evidence="5"/>
<evidence type="ECO:0000256" key="1">
    <source>
        <dbReference type="ARBA" id="ARBA00000189"/>
    </source>
</evidence>
<comment type="cofactor">
    <cofactor evidence="2">
        <name>Ca(2+)</name>
        <dbReference type="ChEBI" id="CHEBI:29108"/>
    </cofactor>
</comment>
<dbReference type="PANTHER" id="PTHR31517:SF51">
    <property type="entry name" value="PEROXIDASE 55"/>
    <property type="match status" value="1"/>
</dbReference>
<keyword evidence="11" id="KW-0408">Iron</keyword>
<accession>A5BK34</accession>
<evidence type="ECO:0000256" key="11">
    <source>
        <dbReference type="ARBA" id="ARBA00023004"/>
    </source>
</evidence>
<evidence type="ECO:0000256" key="7">
    <source>
        <dbReference type="ARBA" id="ARBA00022617"/>
    </source>
</evidence>
<evidence type="ECO:0000256" key="5">
    <source>
        <dbReference type="ARBA" id="ARBA00012313"/>
    </source>
</evidence>
<evidence type="ECO:0000256" key="9">
    <source>
        <dbReference type="ARBA" id="ARBA00022801"/>
    </source>
</evidence>
<name>A5BK34_VITVI</name>
<evidence type="ECO:0000259" key="12">
    <source>
        <dbReference type="PROSITE" id="PS50873"/>
    </source>
</evidence>
<keyword evidence="8" id="KW-0479">Metal-binding</keyword>
<evidence type="ECO:0000313" key="13">
    <source>
        <dbReference type="EMBL" id="CAN70255.1"/>
    </source>
</evidence>
<evidence type="ECO:0000256" key="8">
    <source>
        <dbReference type="ARBA" id="ARBA00022723"/>
    </source>
</evidence>
<keyword evidence="10" id="KW-0560">Oxidoreductase</keyword>
<gene>
    <name evidence="13" type="ORF">VITISV_024383</name>
</gene>
<dbReference type="GO" id="GO:0042545">
    <property type="term" value="P:cell wall modification"/>
    <property type="evidence" value="ECO:0007669"/>
    <property type="project" value="InterPro"/>
</dbReference>
<feature type="domain" description="Plant heme peroxidase family profile" evidence="12">
    <location>
        <begin position="122"/>
        <end position="191"/>
    </location>
</feature>
<dbReference type="InterPro" id="IPR000823">
    <property type="entry name" value="Peroxidase_pln"/>
</dbReference>
<dbReference type="Gene3D" id="1.10.420.10">
    <property type="entry name" value="Peroxidase, domain 2"/>
    <property type="match status" value="1"/>
</dbReference>
<dbReference type="GO" id="GO:0020037">
    <property type="term" value="F:heme binding"/>
    <property type="evidence" value="ECO:0007669"/>
    <property type="project" value="InterPro"/>
</dbReference>
<dbReference type="PANTHER" id="PTHR31517">
    <property type="match status" value="1"/>
</dbReference>
<evidence type="ECO:0000256" key="6">
    <source>
        <dbReference type="ARBA" id="ARBA00022559"/>
    </source>
</evidence>
<dbReference type="GO" id="GO:0030599">
    <property type="term" value="F:pectinesterase activity"/>
    <property type="evidence" value="ECO:0007669"/>
    <property type="project" value="InterPro"/>
</dbReference>
<dbReference type="InterPro" id="IPR010255">
    <property type="entry name" value="Haem_peroxidase_sf"/>
</dbReference>
<dbReference type="GO" id="GO:0046872">
    <property type="term" value="F:metal ion binding"/>
    <property type="evidence" value="ECO:0007669"/>
    <property type="project" value="UniProtKB-KW"/>
</dbReference>
<dbReference type="InterPro" id="IPR000070">
    <property type="entry name" value="Pectinesterase_cat"/>
</dbReference>
<dbReference type="InterPro" id="IPR011050">
    <property type="entry name" value="Pectin_lyase_fold/virulence"/>
</dbReference>
<comment type="cofactor">
    <cofactor evidence="3">
        <name>heme b</name>
        <dbReference type="ChEBI" id="CHEBI:60344"/>
    </cofactor>
</comment>
<evidence type="ECO:0000256" key="10">
    <source>
        <dbReference type="ARBA" id="ARBA00023002"/>
    </source>
</evidence>
<dbReference type="Pfam" id="PF01095">
    <property type="entry name" value="Pectinesterase"/>
    <property type="match status" value="1"/>
</dbReference>
<evidence type="ECO:0000256" key="4">
    <source>
        <dbReference type="ARBA" id="ARBA00005184"/>
    </source>
</evidence>
<dbReference type="AlphaFoldDB" id="A5BK34"/>
<evidence type="ECO:0000256" key="2">
    <source>
        <dbReference type="ARBA" id="ARBA00001913"/>
    </source>
</evidence>